<reference evidence="2" key="1">
    <citation type="journal article" date="2013" name="Genetics">
        <title>The draft genome and transcriptome of Panagrellus redivivus are shaped by the harsh demands of a free-living lifestyle.</title>
        <authorList>
            <person name="Srinivasan J."/>
            <person name="Dillman A.R."/>
            <person name="Macchietto M.G."/>
            <person name="Heikkinen L."/>
            <person name="Lakso M."/>
            <person name="Fracchia K.M."/>
            <person name="Antoshechkin I."/>
            <person name="Mortazavi A."/>
            <person name="Wong G."/>
            <person name="Sternberg P.W."/>
        </authorList>
    </citation>
    <scope>NUCLEOTIDE SEQUENCE [LARGE SCALE GENOMIC DNA]</scope>
    <source>
        <strain evidence="2">MT8872</strain>
    </source>
</reference>
<sequence length="116" mass="12647">MPCRPQAKGLTVRTQILAVFSWGRRPVIPCLGSVTTSQLFASGAAGDTPRREPASPRAKQCRKHSSNTISSLSQPPYFFCCFAPLCLATSPRREARNPECCGKSKRAPRPLPDTTD</sequence>
<evidence type="ECO:0000256" key="1">
    <source>
        <dbReference type="SAM" id="MobiDB-lite"/>
    </source>
</evidence>
<dbReference type="AlphaFoldDB" id="A0A7E4VQ69"/>
<protein>
    <submittedName>
        <fullName evidence="3">Secreted protein</fullName>
    </submittedName>
</protein>
<keyword evidence="2" id="KW-1185">Reference proteome</keyword>
<name>A0A7E4VQ69_PANRE</name>
<feature type="region of interest" description="Disordered" evidence="1">
    <location>
        <begin position="93"/>
        <end position="116"/>
    </location>
</feature>
<feature type="region of interest" description="Disordered" evidence="1">
    <location>
        <begin position="42"/>
        <end position="74"/>
    </location>
</feature>
<evidence type="ECO:0000313" key="2">
    <source>
        <dbReference type="Proteomes" id="UP000492821"/>
    </source>
</evidence>
<dbReference type="Proteomes" id="UP000492821">
    <property type="component" value="Unassembled WGS sequence"/>
</dbReference>
<organism evidence="2 3">
    <name type="scientific">Panagrellus redivivus</name>
    <name type="common">Microworm</name>
    <dbReference type="NCBI Taxonomy" id="6233"/>
    <lineage>
        <taxon>Eukaryota</taxon>
        <taxon>Metazoa</taxon>
        <taxon>Ecdysozoa</taxon>
        <taxon>Nematoda</taxon>
        <taxon>Chromadorea</taxon>
        <taxon>Rhabditida</taxon>
        <taxon>Tylenchina</taxon>
        <taxon>Panagrolaimomorpha</taxon>
        <taxon>Panagrolaimoidea</taxon>
        <taxon>Panagrolaimidae</taxon>
        <taxon>Panagrellus</taxon>
    </lineage>
</organism>
<reference evidence="3" key="2">
    <citation type="submission" date="2020-10" db="UniProtKB">
        <authorList>
            <consortium name="WormBaseParasite"/>
        </authorList>
    </citation>
    <scope>IDENTIFICATION</scope>
</reference>
<accession>A0A7E4VQ69</accession>
<evidence type="ECO:0000313" key="3">
    <source>
        <dbReference type="WBParaSite" id="Pan_g23643.t1"/>
    </source>
</evidence>
<proteinExistence type="predicted"/>
<dbReference type="WBParaSite" id="Pan_g23643.t1">
    <property type="protein sequence ID" value="Pan_g23643.t1"/>
    <property type="gene ID" value="Pan_g23643"/>
</dbReference>